<proteinExistence type="predicted"/>
<evidence type="ECO:0000256" key="1">
    <source>
        <dbReference type="SAM" id="MobiDB-lite"/>
    </source>
</evidence>
<feature type="transmembrane region" description="Helical" evidence="2">
    <location>
        <begin position="344"/>
        <end position="363"/>
    </location>
</feature>
<feature type="compositionally biased region" description="Low complexity" evidence="1">
    <location>
        <begin position="69"/>
        <end position="88"/>
    </location>
</feature>
<keyword evidence="2" id="KW-0812">Transmembrane</keyword>
<reference evidence="3 4" key="1">
    <citation type="submission" date="2022-03" db="EMBL/GenBank/DDBJ databases">
        <title>Isotopic signatures of nitrous oxide derived from detoxification processes.</title>
        <authorList>
            <person name="Behrendt U."/>
            <person name="Buchen C."/>
            <person name="Well R."/>
            <person name="Ulrich A."/>
            <person name="Rohe L."/>
            <person name="Kolb S."/>
            <person name="Schloter M."/>
            <person name="Horn M.A."/>
            <person name="Augustin J."/>
        </authorList>
    </citation>
    <scope>NUCLEOTIDE SEQUENCE [LARGE SCALE GENOMIC DNA]</scope>
    <source>
        <strain evidence="3 4">S4-C24</strain>
    </source>
</reference>
<name>A0ABY3W487_9MICC</name>
<feature type="region of interest" description="Disordered" evidence="1">
    <location>
        <begin position="1"/>
        <end position="142"/>
    </location>
</feature>
<dbReference type="NCBIfam" id="TIGR01906">
    <property type="entry name" value="integ_TIGR01906"/>
    <property type="match status" value="1"/>
</dbReference>
<feature type="transmembrane region" description="Helical" evidence="2">
    <location>
        <begin position="284"/>
        <end position="304"/>
    </location>
</feature>
<accession>A0ABY3W487</accession>
<feature type="compositionally biased region" description="Basic and acidic residues" evidence="1">
    <location>
        <begin position="132"/>
        <end position="142"/>
    </location>
</feature>
<feature type="compositionally biased region" description="Gly residues" evidence="1">
    <location>
        <begin position="15"/>
        <end position="27"/>
    </location>
</feature>
<evidence type="ECO:0000313" key="4">
    <source>
        <dbReference type="Proteomes" id="UP000829069"/>
    </source>
</evidence>
<sequence length="395" mass="41471">MRRPSRLPDLSAVRQGGGTAADGGAPDGAGTEPTPLAAAPSPDRPQPAAAHTGAASGEGIARDGTGARTAPAGLGTASLGPAGSSSAGTDRAEQPVRKPVPAAPPAPPAGSATPADGGDANPATSALSVRPPRSEVVRRTTAREEAVNAKPLAGRILQVVLAALFPLLLIIGAIRLVATPLFLWVEYHRPGFPADSFGFSTDDRMTYGSYAVDYLLNFAGPRYLGDLTGPNGGSLFLDSEVSHMADVKGVFLATMIAGAAMLILAVVCVVYLARRYHGGVRRGLFAGSAATLILVLVLGVLGALNWQQFFTDFHRIFFADGTWTFYVDDTLIRLFPAQFWMDSGIVIALLVLMVSSLVLALTWPTRGRRNRSAAAAEEQRRRHELLLAREKDQTA</sequence>
<dbReference type="RefSeq" id="WP_127511933.1">
    <property type="nucleotide sequence ID" value="NZ_CP093326.1"/>
</dbReference>
<feature type="transmembrane region" description="Helical" evidence="2">
    <location>
        <begin position="250"/>
        <end position="272"/>
    </location>
</feature>
<dbReference type="Pfam" id="PF07314">
    <property type="entry name" value="Lit"/>
    <property type="match status" value="1"/>
</dbReference>
<feature type="compositionally biased region" description="Low complexity" evidence="1">
    <location>
        <begin position="109"/>
        <end position="120"/>
    </location>
</feature>
<feature type="transmembrane region" description="Helical" evidence="2">
    <location>
        <begin position="159"/>
        <end position="185"/>
    </location>
</feature>
<protein>
    <submittedName>
        <fullName evidence="3">TIGR01906 family membrane protein</fullName>
    </submittedName>
</protein>
<evidence type="ECO:0000256" key="2">
    <source>
        <dbReference type="SAM" id="Phobius"/>
    </source>
</evidence>
<keyword evidence="2" id="KW-0472">Membrane</keyword>
<dbReference type="Proteomes" id="UP000829069">
    <property type="component" value="Chromosome"/>
</dbReference>
<keyword evidence="2" id="KW-1133">Transmembrane helix</keyword>
<dbReference type="InterPro" id="IPR010178">
    <property type="entry name" value="Lit"/>
</dbReference>
<dbReference type="EMBL" id="CP093326">
    <property type="protein sequence ID" value="UNK44999.1"/>
    <property type="molecule type" value="Genomic_DNA"/>
</dbReference>
<organism evidence="3 4">
    <name type="scientific">Arthrobacter sulfonylureivorans</name>
    <dbReference type="NCBI Taxonomy" id="2486855"/>
    <lineage>
        <taxon>Bacteria</taxon>
        <taxon>Bacillati</taxon>
        <taxon>Actinomycetota</taxon>
        <taxon>Actinomycetes</taxon>
        <taxon>Micrococcales</taxon>
        <taxon>Micrococcaceae</taxon>
        <taxon>Arthrobacter</taxon>
    </lineage>
</organism>
<gene>
    <name evidence="3" type="ORF">MNQ99_13715</name>
</gene>
<keyword evidence="4" id="KW-1185">Reference proteome</keyword>
<evidence type="ECO:0000313" key="3">
    <source>
        <dbReference type="EMBL" id="UNK44999.1"/>
    </source>
</evidence>